<dbReference type="GO" id="GO:0006865">
    <property type="term" value="P:amino acid transport"/>
    <property type="evidence" value="ECO:0007669"/>
    <property type="project" value="UniProtKB-KW"/>
</dbReference>
<evidence type="ECO:0000256" key="4">
    <source>
        <dbReference type="SAM" id="MobiDB-lite"/>
    </source>
</evidence>
<dbReference type="PANTHER" id="PTHR30483:SF6">
    <property type="entry name" value="PERIPLASMIC BINDING PROTEIN OF ABC TRANSPORTER FOR NATURAL AMINO ACIDS"/>
    <property type="match status" value="1"/>
</dbReference>
<evidence type="ECO:0000256" key="2">
    <source>
        <dbReference type="ARBA" id="ARBA00022729"/>
    </source>
</evidence>
<gene>
    <name evidence="7" type="ORF">EV666_11311</name>
</gene>
<dbReference type="OrthoDB" id="8454324at2"/>
<keyword evidence="3" id="KW-0029">Amino-acid transport</keyword>
<protein>
    <submittedName>
        <fullName evidence="7">Branched-chain amino acid transport system substrate-binding protein</fullName>
    </submittedName>
</protein>
<dbReference type="Pfam" id="PF13458">
    <property type="entry name" value="Peripla_BP_6"/>
    <property type="match status" value="1"/>
</dbReference>
<accession>A0A4R2GSC9</accession>
<evidence type="ECO:0000256" key="3">
    <source>
        <dbReference type="ARBA" id="ARBA00022970"/>
    </source>
</evidence>
<dbReference type="AlphaFoldDB" id="A0A4R2GSC9"/>
<evidence type="ECO:0000313" key="8">
    <source>
        <dbReference type="Proteomes" id="UP000294881"/>
    </source>
</evidence>
<evidence type="ECO:0000259" key="6">
    <source>
        <dbReference type="Pfam" id="PF13458"/>
    </source>
</evidence>
<dbReference type="InterPro" id="IPR028082">
    <property type="entry name" value="Peripla_BP_I"/>
</dbReference>
<evidence type="ECO:0000256" key="1">
    <source>
        <dbReference type="ARBA" id="ARBA00010062"/>
    </source>
</evidence>
<feature type="region of interest" description="Disordered" evidence="4">
    <location>
        <begin position="388"/>
        <end position="408"/>
    </location>
</feature>
<comment type="caution">
    <text evidence="7">The sequence shown here is derived from an EMBL/GenBank/DDBJ whole genome shotgun (WGS) entry which is preliminary data.</text>
</comment>
<dbReference type="InterPro" id="IPR051010">
    <property type="entry name" value="BCAA_transport"/>
</dbReference>
<dbReference type="InterPro" id="IPR028081">
    <property type="entry name" value="Leu-bd"/>
</dbReference>
<dbReference type="CDD" id="cd06327">
    <property type="entry name" value="PBP1_SBP-like"/>
    <property type="match status" value="1"/>
</dbReference>
<dbReference type="Proteomes" id="UP000294881">
    <property type="component" value="Unassembled WGS sequence"/>
</dbReference>
<name>A0A4R2GSC9_9HYPH</name>
<dbReference type="SUPFAM" id="SSF53822">
    <property type="entry name" value="Periplasmic binding protein-like I"/>
    <property type="match status" value="1"/>
</dbReference>
<keyword evidence="3" id="KW-0813">Transport</keyword>
<dbReference type="Gene3D" id="3.40.50.2300">
    <property type="match status" value="2"/>
</dbReference>
<feature type="signal peptide" evidence="5">
    <location>
        <begin position="1"/>
        <end position="23"/>
    </location>
</feature>
<evidence type="ECO:0000256" key="5">
    <source>
        <dbReference type="SAM" id="SignalP"/>
    </source>
</evidence>
<keyword evidence="8" id="KW-1185">Reference proteome</keyword>
<sequence length="408" mass="43652">MRFAGKFLAGCAMALLSGAAAIAETKPPLKIGVLDDLSGPYEDVSGKGSVIAAQLAAEDMKEVLGRKVEIVFADHTNKADVGAPIAKRWFDVDGVEMITGLGNSAVALAVRNVAANAGKIDIITNAGSSDLSGKFCTPTSFHWVYDTYGLAKTIGAATIRSGAKSFYMILVDYGVANALQRDGTRFATDAGGKPVGSIRVPLNNKDYSSFILQAQGSGADAILLGIAGADLVNFIKQAREFGVSQDKTKMASFLSYINDVRGLGIDAAQGLLLSEAFYWDQDDKTRAFARRFHERAKKMPNSMQAGVYSAVSHYLKAVQAAGTTETKAVVAKIRKLPVNDFMSDNVKVREDGRAARPMYLYQVKKPGEPKGEWDVMVPIQKLSAEEATRPLSESECAFVQKTGGQQGK</sequence>
<evidence type="ECO:0000313" key="7">
    <source>
        <dbReference type="EMBL" id="TCO11175.1"/>
    </source>
</evidence>
<feature type="chain" id="PRO_5020214424" evidence="5">
    <location>
        <begin position="24"/>
        <end position="408"/>
    </location>
</feature>
<keyword evidence="2 5" id="KW-0732">Signal</keyword>
<proteinExistence type="inferred from homology"/>
<dbReference type="EMBL" id="SLWL01000013">
    <property type="protein sequence ID" value="TCO11175.1"/>
    <property type="molecule type" value="Genomic_DNA"/>
</dbReference>
<feature type="domain" description="Leucine-binding protein" evidence="6">
    <location>
        <begin position="28"/>
        <end position="365"/>
    </location>
</feature>
<organism evidence="7 8">
    <name type="scientific">Camelimonas lactis</name>
    <dbReference type="NCBI Taxonomy" id="659006"/>
    <lineage>
        <taxon>Bacteria</taxon>
        <taxon>Pseudomonadati</taxon>
        <taxon>Pseudomonadota</taxon>
        <taxon>Alphaproteobacteria</taxon>
        <taxon>Hyphomicrobiales</taxon>
        <taxon>Chelatococcaceae</taxon>
        <taxon>Camelimonas</taxon>
    </lineage>
</organism>
<reference evidence="7 8" key="1">
    <citation type="submission" date="2019-03" db="EMBL/GenBank/DDBJ databases">
        <title>Genomic Encyclopedia of Type Strains, Phase IV (KMG-IV): sequencing the most valuable type-strain genomes for metagenomic binning, comparative biology and taxonomic classification.</title>
        <authorList>
            <person name="Goeker M."/>
        </authorList>
    </citation>
    <scope>NUCLEOTIDE SEQUENCE [LARGE SCALE GENOMIC DNA]</scope>
    <source>
        <strain evidence="7 8">DSM 22958</strain>
    </source>
</reference>
<dbReference type="PANTHER" id="PTHR30483">
    <property type="entry name" value="LEUCINE-SPECIFIC-BINDING PROTEIN"/>
    <property type="match status" value="1"/>
</dbReference>
<comment type="similarity">
    <text evidence="1">Belongs to the leucine-binding protein family.</text>
</comment>